<name>A0A218MM47_9VIRU</name>
<accession>A0A218MM47</accession>
<reference evidence="2" key="2">
    <citation type="journal article" date="2017" name="Nat. Commun.">
        <title>Single-virus genomics reveals hidden cosmopolitan and abundant viruses.</title>
        <authorList>
            <person name="Martinez-Hernandez F."/>
            <person name="Fornas O."/>
            <person name="Lluesma Gomez M."/>
            <person name="Bolduc B."/>
            <person name="de la Cruz Pena M.J."/>
            <person name="Martinez J.M."/>
            <person name="Anton J."/>
            <person name="Gasol J.M."/>
            <person name="Rosselli R."/>
            <person name="Rodriguez-Valera F."/>
            <person name="Sullivan M.B."/>
            <person name="Acinas S.G."/>
            <person name="Martinez-Garcia M."/>
        </authorList>
    </citation>
    <scope>NUCLEOTIDE SEQUENCE</scope>
</reference>
<feature type="compositionally biased region" description="Basic residues" evidence="1">
    <location>
        <begin position="1"/>
        <end position="18"/>
    </location>
</feature>
<feature type="region of interest" description="Disordered" evidence="1">
    <location>
        <begin position="1"/>
        <end position="80"/>
    </location>
</feature>
<evidence type="ECO:0008006" key="3">
    <source>
        <dbReference type="Google" id="ProtNLM"/>
    </source>
</evidence>
<feature type="compositionally biased region" description="Basic residues" evidence="1">
    <location>
        <begin position="38"/>
        <end position="80"/>
    </location>
</feature>
<reference evidence="2" key="1">
    <citation type="submission" date="2016-10" db="EMBL/GenBank/DDBJ databases">
        <authorList>
            <person name="Varghese N."/>
        </authorList>
    </citation>
    <scope>NUCLEOTIDE SEQUENCE</scope>
</reference>
<sequence length="80" mass="8925">MALKKSQKSLKKWTKQKWRTPSGKKSSETGEVYAPSKTIKKLKSTAAGRKKLAAANKKKREATAKGKQHAKHGLHKGKKR</sequence>
<proteinExistence type="predicted"/>
<dbReference type="EMBL" id="KY052830">
    <property type="protein sequence ID" value="ASF00349.1"/>
    <property type="molecule type" value="Genomic_DNA"/>
</dbReference>
<protein>
    <recommendedName>
        <fullName evidence="3">DUF5872 domain-containing protein</fullName>
    </recommendedName>
</protein>
<evidence type="ECO:0000313" key="2">
    <source>
        <dbReference type="EMBL" id="ASF00349.1"/>
    </source>
</evidence>
<organism evidence="2">
    <name type="scientific">uncultured virus</name>
    <dbReference type="NCBI Taxonomy" id="340016"/>
    <lineage>
        <taxon>Viruses</taxon>
        <taxon>environmental samples</taxon>
    </lineage>
</organism>
<evidence type="ECO:0000256" key="1">
    <source>
        <dbReference type="SAM" id="MobiDB-lite"/>
    </source>
</evidence>